<keyword evidence="2" id="KW-1185">Reference proteome</keyword>
<proteinExistence type="predicted"/>
<protein>
    <submittedName>
        <fullName evidence="1">DUF1903-domain-containing protein</fullName>
    </submittedName>
</protein>
<gene>
    <name evidence="1" type="ORF">IE53DRAFT_384639</name>
</gene>
<sequence length="109" mass="12096">MPSSAEGSRSQQDQRQKPGESLDSNPCHPIACKIQGCLERTGFNQAKCEHLIDDLYRCCAKFYQERGPQAEADSCPLLSVVQRRLKQMEKEGKNVGRNGGELIQGKMVG</sequence>
<accession>A0ACD0P4A3</accession>
<name>A0ACD0P4A3_9BASI</name>
<evidence type="ECO:0000313" key="1">
    <source>
        <dbReference type="EMBL" id="PWN52892.1"/>
    </source>
</evidence>
<dbReference type="EMBL" id="KZ819752">
    <property type="protein sequence ID" value="PWN52892.1"/>
    <property type="molecule type" value="Genomic_DNA"/>
</dbReference>
<evidence type="ECO:0000313" key="2">
    <source>
        <dbReference type="Proteomes" id="UP000245626"/>
    </source>
</evidence>
<reference evidence="1 2" key="1">
    <citation type="journal article" date="2018" name="Mol. Biol. Evol.">
        <title>Broad Genomic Sampling Reveals a Smut Pathogenic Ancestry of the Fungal Clade Ustilaginomycotina.</title>
        <authorList>
            <person name="Kijpornyongpan T."/>
            <person name="Mondo S.J."/>
            <person name="Barry K."/>
            <person name="Sandor L."/>
            <person name="Lee J."/>
            <person name="Lipzen A."/>
            <person name="Pangilinan J."/>
            <person name="LaButti K."/>
            <person name="Hainaut M."/>
            <person name="Henrissat B."/>
            <person name="Grigoriev I.V."/>
            <person name="Spatafora J.W."/>
            <person name="Aime M.C."/>
        </authorList>
    </citation>
    <scope>NUCLEOTIDE SEQUENCE [LARGE SCALE GENOMIC DNA]</scope>
    <source>
        <strain evidence="1 2">SA 807</strain>
    </source>
</reference>
<dbReference type="Proteomes" id="UP000245626">
    <property type="component" value="Unassembled WGS sequence"/>
</dbReference>
<organism evidence="1 2">
    <name type="scientific">Violaceomyces palustris</name>
    <dbReference type="NCBI Taxonomy" id="1673888"/>
    <lineage>
        <taxon>Eukaryota</taxon>
        <taxon>Fungi</taxon>
        <taxon>Dikarya</taxon>
        <taxon>Basidiomycota</taxon>
        <taxon>Ustilaginomycotina</taxon>
        <taxon>Ustilaginomycetes</taxon>
        <taxon>Violaceomycetales</taxon>
        <taxon>Violaceomycetaceae</taxon>
        <taxon>Violaceomyces</taxon>
    </lineage>
</organism>